<dbReference type="RefSeq" id="WP_025228374.1">
    <property type="nucleotide sequence ID" value="NZ_CP007139.1"/>
</dbReference>
<dbReference type="eggNOG" id="COG1682">
    <property type="taxonomic scope" value="Bacteria"/>
</dbReference>
<feature type="transmembrane region" description="Helical" evidence="9">
    <location>
        <begin position="31"/>
        <end position="52"/>
    </location>
</feature>
<keyword evidence="4 9" id="KW-1003">Cell membrane</keyword>
<dbReference type="GO" id="GO:0140359">
    <property type="term" value="F:ABC-type transporter activity"/>
    <property type="evidence" value="ECO:0007669"/>
    <property type="project" value="InterPro"/>
</dbReference>
<comment type="subcellular location">
    <subcellularLocation>
        <location evidence="1">Cell inner membrane</location>
        <topology evidence="1">Multi-pass membrane protein</topology>
    </subcellularLocation>
    <subcellularLocation>
        <location evidence="9">Cell membrane</location>
        <topology evidence="9">Multi-pass membrane protein</topology>
    </subcellularLocation>
</comment>
<evidence type="ECO:0000256" key="4">
    <source>
        <dbReference type="ARBA" id="ARBA00022475"/>
    </source>
</evidence>
<evidence type="ECO:0000256" key="2">
    <source>
        <dbReference type="ARBA" id="ARBA00007783"/>
    </source>
</evidence>
<dbReference type="GO" id="GO:0005886">
    <property type="term" value="C:plasma membrane"/>
    <property type="evidence" value="ECO:0007669"/>
    <property type="project" value="UniProtKB-SubCell"/>
</dbReference>
<feature type="transmembrane region" description="Helical" evidence="9">
    <location>
        <begin position="146"/>
        <end position="166"/>
    </location>
</feature>
<dbReference type="PROSITE" id="PS51012">
    <property type="entry name" value="ABC_TM2"/>
    <property type="match status" value="1"/>
</dbReference>
<feature type="transmembrane region" description="Helical" evidence="9">
    <location>
        <begin position="107"/>
        <end position="134"/>
    </location>
</feature>
<feature type="transmembrane region" description="Helical" evidence="9">
    <location>
        <begin position="260"/>
        <end position="279"/>
    </location>
</feature>
<sequence>MLDELRELWKFRELLLVMVQRDLKIRYKNSALGFFWSLLNPIITVIVMTFVIKNFMYSGAPSISAYILAAYLPFTFFQLSVMDSAQSVLGAMLLIKKIYFPREILPLASVISNVIHFALGQLVFFAYLLVVYLVFPGMWPFQIGTLYLPLLMLITFCLALGCAFYVSALNTFFEDVKYIVGVLLYLLFFLCPVMYFTEKVANSEINRHFMGGGVIYRLLNLNPLTALITAYRKTLLAPPTVDMLGPKGDVAPFLPLNWKYVWLAAAVSVFVLVTGYATFNRLKWKFVERP</sequence>
<feature type="transmembrane region" description="Helical" evidence="9">
    <location>
        <begin position="178"/>
        <end position="197"/>
    </location>
</feature>
<dbReference type="OrthoDB" id="9786910at2"/>
<keyword evidence="8 9" id="KW-0472">Membrane</keyword>
<accession>A0A068NW34</accession>
<evidence type="ECO:0000256" key="6">
    <source>
        <dbReference type="ARBA" id="ARBA00022692"/>
    </source>
</evidence>
<dbReference type="KEGG" id="fgi:OP10G_4375"/>
<dbReference type="PANTHER" id="PTHR30413">
    <property type="entry name" value="INNER MEMBRANE TRANSPORT PERMEASE"/>
    <property type="match status" value="1"/>
</dbReference>
<organism evidence="11 12">
    <name type="scientific">Fimbriimonas ginsengisoli Gsoil 348</name>
    <dbReference type="NCBI Taxonomy" id="661478"/>
    <lineage>
        <taxon>Bacteria</taxon>
        <taxon>Bacillati</taxon>
        <taxon>Armatimonadota</taxon>
        <taxon>Fimbriimonadia</taxon>
        <taxon>Fimbriimonadales</taxon>
        <taxon>Fimbriimonadaceae</taxon>
        <taxon>Fimbriimonas</taxon>
    </lineage>
</organism>
<evidence type="ECO:0000256" key="3">
    <source>
        <dbReference type="ARBA" id="ARBA00022448"/>
    </source>
</evidence>
<evidence type="ECO:0000256" key="5">
    <source>
        <dbReference type="ARBA" id="ARBA00022519"/>
    </source>
</evidence>
<dbReference type="GO" id="GO:0015920">
    <property type="term" value="P:lipopolysaccharide transport"/>
    <property type="evidence" value="ECO:0007669"/>
    <property type="project" value="TreeGrafter"/>
</dbReference>
<feature type="domain" description="ABC transmembrane type-2" evidence="10">
    <location>
        <begin position="32"/>
        <end position="282"/>
    </location>
</feature>
<keyword evidence="5" id="KW-0997">Cell inner membrane</keyword>
<proteinExistence type="inferred from homology"/>
<evidence type="ECO:0000256" key="8">
    <source>
        <dbReference type="ARBA" id="ARBA00023136"/>
    </source>
</evidence>
<comment type="similarity">
    <text evidence="2 9">Belongs to the ABC-2 integral membrane protein family.</text>
</comment>
<keyword evidence="6 9" id="KW-0812">Transmembrane</keyword>
<evidence type="ECO:0000256" key="9">
    <source>
        <dbReference type="RuleBase" id="RU361157"/>
    </source>
</evidence>
<evidence type="ECO:0000259" key="10">
    <source>
        <dbReference type="PROSITE" id="PS51012"/>
    </source>
</evidence>
<dbReference type="PANTHER" id="PTHR30413:SF8">
    <property type="entry name" value="TRANSPORT PERMEASE PROTEIN"/>
    <property type="match status" value="1"/>
</dbReference>
<evidence type="ECO:0000313" key="11">
    <source>
        <dbReference type="EMBL" id="AIE87743.1"/>
    </source>
</evidence>
<keyword evidence="7 9" id="KW-1133">Transmembrane helix</keyword>
<protein>
    <recommendedName>
        <fullName evidence="9">Transport permease protein</fullName>
    </recommendedName>
</protein>
<reference evidence="11 12" key="1">
    <citation type="journal article" date="2014" name="PLoS ONE">
        <title>The first complete genome sequence of the class fimbriimonadia in the phylum armatimonadetes.</title>
        <authorList>
            <person name="Hu Z.Y."/>
            <person name="Wang Y.Z."/>
            <person name="Im W.T."/>
            <person name="Wang S.Y."/>
            <person name="Zhao G.P."/>
            <person name="Zheng H.J."/>
            <person name="Quan Z.X."/>
        </authorList>
    </citation>
    <scope>NUCLEOTIDE SEQUENCE [LARGE SCALE GENOMIC DNA]</scope>
    <source>
        <strain evidence="11">Gsoil 348</strain>
    </source>
</reference>
<dbReference type="InterPro" id="IPR047817">
    <property type="entry name" value="ABC2_TM_bact-type"/>
</dbReference>
<evidence type="ECO:0000256" key="1">
    <source>
        <dbReference type="ARBA" id="ARBA00004429"/>
    </source>
</evidence>
<name>A0A068NW34_FIMGI</name>
<dbReference type="HOGENOM" id="CLU_060703_3_0_0"/>
<dbReference type="InterPro" id="IPR013525">
    <property type="entry name" value="ABC2_TM"/>
</dbReference>
<keyword evidence="12" id="KW-1185">Reference proteome</keyword>
<dbReference type="STRING" id="661478.OP10G_4375"/>
<gene>
    <name evidence="11" type="ORF">OP10G_4375</name>
</gene>
<feature type="transmembrane region" description="Helical" evidence="9">
    <location>
        <begin position="64"/>
        <end position="95"/>
    </location>
</feature>
<evidence type="ECO:0000256" key="7">
    <source>
        <dbReference type="ARBA" id="ARBA00022989"/>
    </source>
</evidence>
<dbReference type="EMBL" id="CP007139">
    <property type="protein sequence ID" value="AIE87743.1"/>
    <property type="molecule type" value="Genomic_DNA"/>
</dbReference>
<dbReference type="Proteomes" id="UP000027982">
    <property type="component" value="Chromosome"/>
</dbReference>
<keyword evidence="3 9" id="KW-0813">Transport</keyword>
<dbReference type="Pfam" id="PF01061">
    <property type="entry name" value="ABC2_membrane"/>
    <property type="match status" value="1"/>
</dbReference>
<evidence type="ECO:0000313" key="12">
    <source>
        <dbReference type="Proteomes" id="UP000027982"/>
    </source>
</evidence>
<dbReference type="AlphaFoldDB" id="A0A068NW34"/>